<sequence>MDCVRYDEQSIVAESELVCKTLNLIKYIDINFSFEFCVVVFDQIVV</sequence>
<evidence type="ECO:0000313" key="2">
    <source>
        <dbReference type="Proteomes" id="UP000250079"/>
    </source>
</evidence>
<evidence type="ECO:0000313" key="1">
    <source>
        <dbReference type="EMBL" id="ASJ73790.1"/>
    </source>
</evidence>
<dbReference type="KEGG" id="gai:IMCC3135_18555"/>
<proteinExistence type="predicted"/>
<keyword evidence="2" id="KW-1185">Reference proteome</keyword>
<dbReference type="AlphaFoldDB" id="A0A2Z2NY70"/>
<dbReference type="EMBL" id="CP018632">
    <property type="protein sequence ID" value="ASJ73790.1"/>
    <property type="molecule type" value="Genomic_DNA"/>
</dbReference>
<protein>
    <submittedName>
        <fullName evidence="1">Uncharacterized protein</fullName>
    </submittedName>
</protein>
<organism evidence="1 2">
    <name type="scientific">Granulosicoccus antarcticus IMCC3135</name>
    <dbReference type="NCBI Taxonomy" id="1192854"/>
    <lineage>
        <taxon>Bacteria</taxon>
        <taxon>Pseudomonadati</taxon>
        <taxon>Pseudomonadota</taxon>
        <taxon>Gammaproteobacteria</taxon>
        <taxon>Chromatiales</taxon>
        <taxon>Granulosicoccaceae</taxon>
        <taxon>Granulosicoccus</taxon>
    </lineage>
</organism>
<accession>A0A2Z2NY70</accession>
<reference evidence="1 2" key="1">
    <citation type="submission" date="2016-12" db="EMBL/GenBank/DDBJ databases">
        <authorList>
            <person name="Song W.-J."/>
            <person name="Kurnit D.M."/>
        </authorList>
    </citation>
    <scope>NUCLEOTIDE SEQUENCE [LARGE SCALE GENOMIC DNA]</scope>
    <source>
        <strain evidence="1 2">IMCC3135</strain>
    </source>
</reference>
<dbReference type="Proteomes" id="UP000250079">
    <property type="component" value="Chromosome"/>
</dbReference>
<gene>
    <name evidence="1" type="ORF">IMCC3135_18555</name>
</gene>
<name>A0A2Z2NY70_9GAMM</name>